<accession>G7YVP4</accession>
<keyword evidence="2" id="KW-1185">Reference proteome</keyword>
<dbReference type="AlphaFoldDB" id="G7YVP4"/>
<dbReference type="Proteomes" id="UP000008909">
    <property type="component" value="Unassembled WGS sequence"/>
</dbReference>
<organism evidence="1 2">
    <name type="scientific">Clonorchis sinensis</name>
    <name type="common">Chinese liver fluke</name>
    <dbReference type="NCBI Taxonomy" id="79923"/>
    <lineage>
        <taxon>Eukaryota</taxon>
        <taxon>Metazoa</taxon>
        <taxon>Spiralia</taxon>
        <taxon>Lophotrochozoa</taxon>
        <taxon>Platyhelminthes</taxon>
        <taxon>Trematoda</taxon>
        <taxon>Digenea</taxon>
        <taxon>Opisthorchiida</taxon>
        <taxon>Opisthorchiata</taxon>
        <taxon>Opisthorchiidae</taxon>
        <taxon>Clonorchis</taxon>
    </lineage>
</organism>
<proteinExistence type="predicted"/>
<evidence type="ECO:0000313" key="1">
    <source>
        <dbReference type="EMBL" id="GAA57024.1"/>
    </source>
</evidence>
<dbReference type="EMBL" id="DF144499">
    <property type="protein sequence ID" value="GAA57024.1"/>
    <property type="molecule type" value="Genomic_DNA"/>
</dbReference>
<sequence>MWLGPVLRLPSYRLPSKSKVALRHIAAAEGLLAGKAVRLRDRIRYRDESSSTELEFPTKIIRLVGKYLTVRPRAWENRWRYILSRCEFITLSLSRFDQMVSDSAPNGKLHLSVDGLSIRLRNLRKPASMRVIVLRPELQVSNAGKKTHNSYIPNKRVRERECVRVQGYNGLKLVIGGTLSNMVQC</sequence>
<evidence type="ECO:0000313" key="2">
    <source>
        <dbReference type="Proteomes" id="UP000008909"/>
    </source>
</evidence>
<gene>
    <name evidence="1" type="ORF">CLF_112016</name>
</gene>
<reference key="2">
    <citation type="submission" date="2011-10" db="EMBL/GenBank/DDBJ databases">
        <title>The genome and transcriptome sequence of Clonorchis sinensis provide insights into the carcinogenic liver fluke.</title>
        <authorList>
            <person name="Wang X."/>
            <person name="Huang Y."/>
            <person name="Chen W."/>
            <person name="Liu H."/>
            <person name="Guo L."/>
            <person name="Chen Y."/>
            <person name="Luo F."/>
            <person name="Zhou W."/>
            <person name="Sun J."/>
            <person name="Mao Q."/>
            <person name="Liang P."/>
            <person name="Zhou C."/>
            <person name="Tian Y."/>
            <person name="Men J."/>
            <person name="Lv X."/>
            <person name="Huang L."/>
            <person name="Zhou J."/>
            <person name="Hu Y."/>
            <person name="Li R."/>
            <person name="Zhang F."/>
            <person name="Lei H."/>
            <person name="Li X."/>
            <person name="Hu X."/>
            <person name="Liang C."/>
            <person name="Xu J."/>
            <person name="Wu Z."/>
            <person name="Yu X."/>
        </authorList>
    </citation>
    <scope>NUCLEOTIDE SEQUENCE</scope>
    <source>
        <strain>Henan</strain>
    </source>
</reference>
<protein>
    <submittedName>
        <fullName evidence="1">Uncharacterized protein</fullName>
    </submittedName>
</protein>
<name>G7YVP4_CLOSI</name>
<reference evidence="1" key="1">
    <citation type="journal article" date="2011" name="Genome Biol.">
        <title>The draft genome of the carcinogenic human liver fluke Clonorchis sinensis.</title>
        <authorList>
            <person name="Wang X."/>
            <person name="Chen W."/>
            <person name="Huang Y."/>
            <person name="Sun J."/>
            <person name="Men J."/>
            <person name="Liu H."/>
            <person name="Luo F."/>
            <person name="Guo L."/>
            <person name="Lv X."/>
            <person name="Deng C."/>
            <person name="Zhou C."/>
            <person name="Fan Y."/>
            <person name="Li X."/>
            <person name="Huang L."/>
            <person name="Hu Y."/>
            <person name="Liang C."/>
            <person name="Hu X."/>
            <person name="Xu J."/>
            <person name="Yu X."/>
        </authorList>
    </citation>
    <scope>NUCLEOTIDE SEQUENCE [LARGE SCALE GENOMIC DNA]</scope>
    <source>
        <strain evidence="1">Henan</strain>
    </source>
</reference>